<dbReference type="OrthoDB" id="9782422at2"/>
<evidence type="ECO:0000259" key="4">
    <source>
        <dbReference type="SMART" id="SM00797"/>
    </source>
</evidence>
<dbReference type="InterPro" id="IPR003778">
    <property type="entry name" value="CT_A_B"/>
</dbReference>
<feature type="domain" description="Carboxyltransferase" evidence="4">
    <location>
        <begin position="27"/>
        <end position="306"/>
    </location>
</feature>
<dbReference type="PANTHER" id="PTHR43309:SF5">
    <property type="entry name" value="5-OXOPROLINASE SUBUNIT C"/>
    <property type="match status" value="1"/>
</dbReference>
<dbReference type="PANTHER" id="PTHR43309">
    <property type="entry name" value="5-OXOPROLINASE SUBUNIT C"/>
    <property type="match status" value="1"/>
</dbReference>
<dbReference type="InterPro" id="IPR029000">
    <property type="entry name" value="Cyclophilin-like_dom_sf"/>
</dbReference>
<dbReference type="GO" id="GO:0016787">
    <property type="term" value="F:hydrolase activity"/>
    <property type="evidence" value="ECO:0007669"/>
    <property type="project" value="UniProtKB-KW"/>
</dbReference>
<keyword evidence="2" id="KW-0378">Hydrolase</keyword>
<evidence type="ECO:0000313" key="5">
    <source>
        <dbReference type="EMBL" id="RBW69564.1"/>
    </source>
</evidence>
<protein>
    <submittedName>
        <fullName evidence="5">KipI antagonist</fullName>
    </submittedName>
</protein>
<keyword evidence="1" id="KW-0547">Nucleotide-binding</keyword>
<keyword evidence="6" id="KW-1185">Reference proteome</keyword>
<dbReference type="GO" id="GO:0005524">
    <property type="term" value="F:ATP binding"/>
    <property type="evidence" value="ECO:0007669"/>
    <property type="project" value="UniProtKB-KW"/>
</dbReference>
<evidence type="ECO:0000313" key="6">
    <source>
        <dbReference type="Proteomes" id="UP000253314"/>
    </source>
</evidence>
<dbReference type="InterPro" id="IPR052708">
    <property type="entry name" value="PxpC"/>
</dbReference>
<dbReference type="RefSeq" id="WP_113805951.1">
    <property type="nucleotide sequence ID" value="NZ_QOCW01000009.1"/>
</dbReference>
<sequence>MSKPLFQVKKPGLLTTVQDNGRLGFQQFGIVVSGAMDPFSMNIANFLVGNKKNEAVLEITLMGPTLTVLEDTVIAICGGNLSPKVNGKTVRMWKSFVVKKGQQIEFGQPKEGARAYLSTAGGFDVPRVMGSKSTYLKAAIGGLEGRALQKDDILYGVEERPMKSGRSLHVDEIPTYQKKVDVRVVLGPHLSAFPDEAISTFLSSTYEVTQQSDRMGYRLKGPKIEHKTSADIISEAIPLGGIQVPASGDPIILMADRQTTGGYTRIATVISSDISLLAQALPGTQICFKAVSVEEAQEIYEQRDKLIRILEKVSK</sequence>
<gene>
    <name evidence="5" type="ORF">DS031_10055</name>
</gene>
<reference evidence="5 6" key="1">
    <citation type="submission" date="2018-07" db="EMBL/GenBank/DDBJ databases">
        <title>Lottiidibacillus patelloidae gen. nov., sp. nov., isolated from the intestinal tract of a marine limpet and the reclassification of B. taeanensis BH030017T, B. algicola KMM 3737T and B. hwajinpoensis SW-72T as genus Lottiidibacillus.</title>
        <authorList>
            <person name="Liu R."/>
            <person name="Huang Z."/>
        </authorList>
    </citation>
    <scope>NUCLEOTIDE SEQUENCE [LARGE SCALE GENOMIC DNA]</scope>
    <source>
        <strain evidence="5 6">BH030017</strain>
    </source>
</reference>
<dbReference type="Gene3D" id="2.40.100.10">
    <property type="entry name" value="Cyclophilin-like"/>
    <property type="match status" value="1"/>
</dbReference>
<organism evidence="5 6">
    <name type="scientific">Bacillus taeanensis</name>
    <dbReference type="NCBI Taxonomy" id="273032"/>
    <lineage>
        <taxon>Bacteria</taxon>
        <taxon>Bacillati</taxon>
        <taxon>Bacillota</taxon>
        <taxon>Bacilli</taxon>
        <taxon>Bacillales</taxon>
        <taxon>Bacillaceae</taxon>
        <taxon>Bacillus</taxon>
    </lineage>
</organism>
<evidence type="ECO:0000256" key="3">
    <source>
        <dbReference type="ARBA" id="ARBA00022840"/>
    </source>
</evidence>
<proteinExistence type="predicted"/>
<name>A0A366XZH5_9BACI</name>
<dbReference type="SMART" id="SM00797">
    <property type="entry name" value="AHS2"/>
    <property type="match status" value="1"/>
</dbReference>
<evidence type="ECO:0000256" key="2">
    <source>
        <dbReference type="ARBA" id="ARBA00022801"/>
    </source>
</evidence>
<dbReference type="Proteomes" id="UP000253314">
    <property type="component" value="Unassembled WGS sequence"/>
</dbReference>
<dbReference type="NCBIfam" id="TIGR00724">
    <property type="entry name" value="urea_amlyse_rel"/>
    <property type="match status" value="1"/>
</dbReference>
<dbReference type="SUPFAM" id="SSF50891">
    <property type="entry name" value="Cyclophilin-like"/>
    <property type="match status" value="1"/>
</dbReference>
<comment type="caution">
    <text evidence="5">The sequence shown here is derived from an EMBL/GenBank/DDBJ whole genome shotgun (WGS) entry which is preliminary data.</text>
</comment>
<evidence type="ECO:0000256" key="1">
    <source>
        <dbReference type="ARBA" id="ARBA00022741"/>
    </source>
</evidence>
<dbReference type="Pfam" id="PF02626">
    <property type="entry name" value="CT_A_B"/>
    <property type="match status" value="1"/>
</dbReference>
<accession>A0A366XZH5</accession>
<dbReference type="EMBL" id="QOCW01000009">
    <property type="protein sequence ID" value="RBW69564.1"/>
    <property type="molecule type" value="Genomic_DNA"/>
</dbReference>
<dbReference type="AlphaFoldDB" id="A0A366XZH5"/>
<keyword evidence="3" id="KW-0067">ATP-binding</keyword>